<comment type="subcellular location">
    <subcellularLocation>
        <location evidence="1">Cell membrane</location>
        <topology evidence="1">Multi-pass membrane protein</topology>
    </subcellularLocation>
</comment>
<dbReference type="GO" id="GO:0005886">
    <property type="term" value="C:plasma membrane"/>
    <property type="evidence" value="ECO:0007669"/>
    <property type="project" value="UniProtKB-SubCell"/>
</dbReference>
<feature type="transmembrane region" description="Helical" evidence="14">
    <location>
        <begin position="602"/>
        <end position="621"/>
    </location>
</feature>
<dbReference type="PANTHER" id="PTHR43079:SF1">
    <property type="entry name" value="CADMIUM_ZINC-TRANSPORTING ATPASE HMA1, CHLOROPLASTIC-RELATED"/>
    <property type="match status" value="1"/>
</dbReference>
<dbReference type="NCBIfam" id="TIGR01525">
    <property type="entry name" value="ATPase-IB_hvy"/>
    <property type="match status" value="1"/>
</dbReference>
<dbReference type="InterPro" id="IPR023298">
    <property type="entry name" value="ATPase_P-typ_TM_dom_sf"/>
</dbReference>
<keyword evidence="18" id="KW-1185">Reference proteome</keyword>
<dbReference type="NCBIfam" id="TIGR01512">
    <property type="entry name" value="ATPase-IB2_Cd"/>
    <property type="match status" value="1"/>
</dbReference>
<keyword evidence="13 14" id="KW-0472">Membrane</keyword>
<dbReference type="SFLD" id="SFLDG00002">
    <property type="entry name" value="C1.7:_P-type_atpase_like"/>
    <property type="match status" value="1"/>
</dbReference>
<name>A0A916YSD4_9BACL</name>
<keyword evidence="6 14" id="KW-0479">Metal-binding</keyword>
<dbReference type="PRINTS" id="PR00119">
    <property type="entry name" value="CATATPASE"/>
</dbReference>
<keyword evidence="8 14" id="KW-0067">ATP-binding</keyword>
<keyword evidence="4" id="KW-0597">Phosphoprotein</keyword>
<proteinExistence type="inferred from homology"/>
<dbReference type="RefSeq" id="WP_188990733.1">
    <property type="nucleotide sequence ID" value="NZ_BMHP01000001.1"/>
</dbReference>
<reference evidence="17" key="2">
    <citation type="submission" date="2020-09" db="EMBL/GenBank/DDBJ databases">
        <authorList>
            <person name="Sun Q."/>
            <person name="Zhou Y."/>
        </authorList>
    </citation>
    <scope>NUCLEOTIDE SEQUENCE</scope>
    <source>
        <strain evidence="17">CGMCC 1.15178</strain>
    </source>
</reference>
<evidence type="ECO:0000256" key="9">
    <source>
        <dbReference type="ARBA" id="ARBA00022842"/>
    </source>
</evidence>
<sequence>MSSLFQSTKGCAKQQNIHPTPTMEQDNENWLKRNGEGAAALGSGVLIAAAWGLGDEFHLWSILIYCLAFAVGGYVKAKEGLHTLFVDRDLDVNLLMIVAAIGAASIGYWTEGAVLIFIFSLSGALETYTMDRSSRDISSLMGLKPESAVLITDGVETLVAIEELTVGDIVLVKPGERIPSDGRVLEGSSAVNQSSITGESIPVDKEPNDEVYAGTLNGQGALFVEVSQPSESTLFAKIIRLVQEAQSEKPASQLFMERFERLYARIIISLTVFLIIVPPFVFHWSWNDAFYKAMVFLVVASPCALVASIMPAMLSAISSSARKGLLFKGGAHLENLGGIKAIAFDKTGTLTAGNPVVTDVYSYQGYDEAVILKIAASMESLSEHPLAQAIVLEAQSRELKLERPTDFQAHTGWGIEAKWNGELWKIGKPAFLDDCFRTPELSTLLDRLEREGKTVTIMHNSQGIAGVIALRDKIRSEAKHAVALLKELGVHVVMLTGDRMQTAQAIAKELDIDTVYADLLPEDKVSRIRELKQTYGNIAMVGDGINDAPALAIANVGIAMGAAGSDAALETADLVLMNDDTGLIAEAIVLGKRAKTIIKQNLIFAMSVIILLIITNFVKGVSLPLGVVGHEGSTILVILNGLRLLRQRKIIPAQRSH</sequence>
<feature type="transmembrane region" description="Helical" evidence="14">
    <location>
        <begin position="89"/>
        <end position="108"/>
    </location>
</feature>
<dbReference type="InterPro" id="IPR008250">
    <property type="entry name" value="ATPase_P-typ_transduc_dom_A_sf"/>
</dbReference>
<dbReference type="GO" id="GO:0046872">
    <property type="term" value="F:metal ion binding"/>
    <property type="evidence" value="ECO:0007669"/>
    <property type="project" value="UniProtKB-KW"/>
</dbReference>
<keyword evidence="3" id="KW-0813">Transport</keyword>
<dbReference type="FunFam" id="2.70.150.10:FF:000002">
    <property type="entry name" value="Copper-transporting ATPase 1, putative"/>
    <property type="match status" value="1"/>
</dbReference>
<dbReference type="Gene3D" id="3.40.1110.10">
    <property type="entry name" value="Calcium-transporting ATPase, cytoplasmic domain N"/>
    <property type="match status" value="1"/>
</dbReference>
<dbReference type="SUPFAM" id="SSF56784">
    <property type="entry name" value="HAD-like"/>
    <property type="match status" value="1"/>
</dbReference>
<evidence type="ECO:0000256" key="6">
    <source>
        <dbReference type="ARBA" id="ARBA00022723"/>
    </source>
</evidence>
<dbReference type="Gene3D" id="3.40.50.1000">
    <property type="entry name" value="HAD superfamily/HAD-like"/>
    <property type="match status" value="1"/>
</dbReference>
<evidence type="ECO:0000313" key="17">
    <source>
        <dbReference type="EMBL" id="GGD58911.1"/>
    </source>
</evidence>
<dbReference type="PANTHER" id="PTHR43079">
    <property type="entry name" value="PROBABLE CADMIUM/ZINC-TRANSPORTING ATPASE HMA1"/>
    <property type="match status" value="1"/>
</dbReference>
<dbReference type="GO" id="GO:0016887">
    <property type="term" value="F:ATP hydrolysis activity"/>
    <property type="evidence" value="ECO:0007669"/>
    <property type="project" value="InterPro"/>
</dbReference>
<feature type="transmembrane region" description="Helical" evidence="14">
    <location>
        <begin position="262"/>
        <end position="282"/>
    </location>
</feature>
<evidence type="ECO:0000256" key="15">
    <source>
        <dbReference type="SAM" id="MobiDB-lite"/>
    </source>
</evidence>
<evidence type="ECO:0000259" key="16">
    <source>
        <dbReference type="Pfam" id="PF00122"/>
    </source>
</evidence>
<dbReference type="InterPro" id="IPR018303">
    <property type="entry name" value="ATPase_P-typ_P_site"/>
</dbReference>
<keyword evidence="5 14" id="KW-0812">Transmembrane</keyword>
<dbReference type="SUPFAM" id="SSF81653">
    <property type="entry name" value="Calcium ATPase, transduction domain A"/>
    <property type="match status" value="1"/>
</dbReference>
<evidence type="ECO:0000256" key="10">
    <source>
        <dbReference type="ARBA" id="ARBA00022967"/>
    </source>
</evidence>
<keyword evidence="14" id="KW-1003">Cell membrane</keyword>
<evidence type="ECO:0000256" key="1">
    <source>
        <dbReference type="ARBA" id="ARBA00004651"/>
    </source>
</evidence>
<dbReference type="CDD" id="cd07551">
    <property type="entry name" value="P-type_ATPase_HM_ZosA_PfeT-like"/>
    <property type="match status" value="1"/>
</dbReference>
<dbReference type="Pfam" id="PF00702">
    <property type="entry name" value="Hydrolase"/>
    <property type="match status" value="1"/>
</dbReference>
<feature type="transmembrane region" description="Helical" evidence="14">
    <location>
        <begin position="59"/>
        <end position="77"/>
    </location>
</feature>
<dbReference type="InterPro" id="IPR027256">
    <property type="entry name" value="P-typ_ATPase_IB"/>
</dbReference>
<dbReference type="EMBL" id="BMHP01000001">
    <property type="protein sequence ID" value="GGD58911.1"/>
    <property type="molecule type" value="Genomic_DNA"/>
</dbReference>
<dbReference type="GO" id="GO:0019829">
    <property type="term" value="F:ATPase-coupled monoatomic cation transmembrane transporter activity"/>
    <property type="evidence" value="ECO:0007669"/>
    <property type="project" value="InterPro"/>
</dbReference>
<accession>A0A916YSD4</accession>
<dbReference type="InterPro" id="IPR059000">
    <property type="entry name" value="ATPase_P-type_domA"/>
</dbReference>
<dbReference type="Pfam" id="PF00122">
    <property type="entry name" value="E1-E2_ATPase"/>
    <property type="match status" value="1"/>
</dbReference>
<organism evidence="17 18">
    <name type="scientific">Paenibacillus nasutitermitis</name>
    <dbReference type="NCBI Taxonomy" id="1652958"/>
    <lineage>
        <taxon>Bacteria</taxon>
        <taxon>Bacillati</taxon>
        <taxon>Bacillota</taxon>
        <taxon>Bacilli</taxon>
        <taxon>Bacillales</taxon>
        <taxon>Paenibacillaceae</taxon>
        <taxon>Paenibacillus</taxon>
    </lineage>
</organism>
<dbReference type="Gene3D" id="2.70.150.10">
    <property type="entry name" value="Calcium-transporting ATPase, cytoplasmic transduction domain A"/>
    <property type="match status" value="1"/>
</dbReference>
<feature type="transmembrane region" description="Helical" evidence="14">
    <location>
        <begin position="627"/>
        <end position="645"/>
    </location>
</feature>
<feature type="transmembrane region" description="Helical" evidence="14">
    <location>
        <begin position="294"/>
        <end position="317"/>
    </location>
</feature>
<keyword evidence="12" id="KW-0406">Ion transport</keyword>
<comment type="caution">
    <text evidence="17">The sequence shown here is derived from an EMBL/GenBank/DDBJ whole genome shotgun (WGS) entry which is preliminary data.</text>
</comment>
<keyword evidence="9" id="KW-0460">Magnesium</keyword>
<keyword evidence="11 14" id="KW-1133">Transmembrane helix</keyword>
<dbReference type="PRINTS" id="PR00941">
    <property type="entry name" value="CDATPASE"/>
</dbReference>
<dbReference type="NCBIfam" id="TIGR01494">
    <property type="entry name" value="ATPase_P-type"/>
    <property type="match status" value="1"/>
</dbReference>
<dbReference type="SFLD" id="SFLDS00003">
    <property type="entry name" value="Haloacid_Dehalogenase"/>
    <property type="match status" value="1"/>
</dbReference>
<feature type="compositionally biased region" description="Polar residues" evidence="15">
    <location>
        <begin position="1"/>
        <end position="24"/>
    </location>
</feature>
<comment type="similarity">
    <text evidence="2 14">Belongs to the cation transport ATPase (P-type) (TC 3.A.3) family. Type IB subfamily.</text>
</comment>
<keyword evidence="10" id="KW-1278">Translocase</keyword>
<evidence type="ECO:0000256" key="13">
    <source>
        <dbReference type="ARBA" id="ARBA00023136"/>
    </source>
</evidence>
<evidence type="ECO:0000256" key="8">
    <source>
        <dbReference type="ARBA" id="ARBA00022840"/>
    </source>
</evidence>
<dbReference type="InterPro" id="IPR036412">
    <property type="entry name" value="HAD-like_sf"/>
</dbReference>
<gene>
    <name evidence="17" type="ORF">GCM10010911_15960</name>
</gene>
<dbReference type="Proteomes" id="UP000612456">
    <property type="component" value="Unassembled WGS sequence"/>
</dbReference>
<evidence type="ECO:0000256" key="4">
    <source>
        <dbReference type="ARBA" id="ARBA00022553"/>
    </source>
</evidence>
<keyword evidence="7 14" id="KW-0547">Nucleotide-binding</keyword>
<dbReference type="SFLD" id="SFLDF00027">
    <property type="entry name" value="p-type_atpase"/>
    <property type="match status" value="1"/>
</dbReference>
<feature type="region of interest" description="Disordered" evidence="15">
    <location>
        <begin position="1"/>
        <end position="26"/>
    </location>
</feature>
<evidence type="ECO:0000256" key="3">
    <source>
        <dbReference type="ARBA" id="ARBA00022448"/>
    </source>
</evidence>
<evidence type="ECO:0000256" key="7">
    <source>
        <dbReference type="ARBA" id="ARBA00022741"/>
    </source>
</evidence>
<dbReference type="GO" id="GO:0005524">
    <property type="term" value="F:ATP binding"/>
    <property type="evidence" value="ECO:0007669"/>
    <property type="project" value="UniProtKB-UniRule"/>
</dbReference>
<dbReference type="SUPFAM" id="SSF81665">
    <property type="entry name" value="Calcium ATPase, transmembrane domain M"/>
    <property type="match status" value="1"/>
</dbReference>
<dbReference type="InterPro" id="IPR023214">
    <property type="entry name" value="HAD_sf"/>
</dbReference>
<reference evidence="17" key="1">
    <citation type="journal article" date="2014" name="Int. J. Syst. Evol. Microbiol.">
        <title>Complete genome sequence of Corynebacterium casei LMG S-19264T (=DSM 44701T), isolated from a smear-ripened cheese.</title>
        <authorList>
            <consortium name="US DOE Joint Genome Institute (JGI-PGF)"/>
            <person name="Walter F."/>
            <person name="Albersmeier A."/>
            <person name="Kalinowski J."/>
            <person name="Ruckert C."/>
        </authorList>
    </citation>
    <scope>NUCLEOTIDE SEQUENCE</scope>
    <source>
        <strain evidence="17">CGMCC 1.15178</strain>
    </source>
</reference>
<dbReference type="PROSITE" id="PS01229">
    <property type="entry name" value="COF_2"/>
    <property type="match status" value="1"/>
</dbReference>
<evidence type="ECO:0000256" key="5">
    <source>
        <dbReference type="ARBA" id="ARBA00022692"/>
    </source>
</evidence>
<evidence type="ECO:0000256" key="11">
    <source>
        <dbReference type="ARBA" id="ARBA00022989"/>
    </source>
</evidence>
<evidence type="ECO:0000313" key="18">
    <source>
        <dbReference type="Proteomes" id="UP000612456"/>
    </source>
</evidence>
<evidence type="ECO:0000256" key="14">
    <source>
        <dbReference type="RuleBase" id="RU362081"/>
    </source>
</evidence>
<dbReference type="InterPro" id="IPR044492">
    <property type="entry name" value="P_typ_ATPase_HD_dom"/>
</dbReference>
<dbReference type="InterPro" id="IPR001757">
    <property type="entry name" value="P_typ_ATPase"/>
</dbReference>
<protein>
    <submittedName>
        <fullName evidence="17">ATPase</fullName>
    </submittedName>
</protein>
<dbReference type="InterPro" id="IPR051949">
    <property type="entry name" value="Cation_Transport_ATPase"/>
</dbReference>
<evidence type="ECO:0000256" key="2">
    <source>
        <dbReference type="ARBA" id="ARBA00006024"/>
    </source>
</evidence>
<feature type="domain" description="P-type ATPase A" evidence="16">
    <location>
        <begin position="143"/>
        <end position="243"/>
    </location>
</feature>
<dbReference type="PROSITE" id="PS00154">
    <property type="entry name" value="ATPASE_E1_E2"/>
    <property type="match status" value="1"/>
</dbReference>
<evidence type="ECO:0000256" key="12">
    <source>
        <dbReference type="ARBA" id="ARBA00023065"/>
    </source>
</evidence>
<dbReference type="AlphaFoldDB" id="A0A916YSD4"/>
<dbReference type="InterPro" id="IPR023299">
    <property type="entry name" value="ATPase_P-typ_cyto_dom_N"/>
</dbReference>